<dbReference type="Gene3D" id="3.10.450.50">
    <property type="match status" value="1"/>
</dbReference>
<reference evidence="2 3" key="1">
    <citation type="submission" date="2019-08" db="EMBL/GenBank/DDBJ databases">
        <title>Archangium and Cystobacter genomes.</title>
        <authorList>
            <person name="Chen I.-C.K."/>
            <person name="Wielgoss S."/>
        </authorList>
    </citation>
    <scope>NUCLEOTIDE SEQUENCE [LARGE SCALE GENOMIC DNA]</scope>
    <source>
        <strain evidence="2 3">Cbm 6</strain>
    </source>
</reference>
<dbReference type="InterPro" id="IPR027843">
    <property type="entry name" value="DUF4440"/>
</dbReference>
<gene>
    <name evidence="2" type="ORF">F0U60_42665</name>
</gene>
<accession>A0ABY9XC20</accession>
<organism evidence="2 3">
    <name type="scientific">Archangium minus</name>
    <dbReference type="NCBI Taxonomy" id="83450"/>
    <lineage>
        <taxon>Bacteria</taxon>
        <taxon>Pseudomonadati</taxon>
        <taxon>Myxococcota</taxon>
        <taxon>Myxococcia</taxon>
        <taxon>Myxococcales</taxon>
        <taxon>Cystobacterineae</taxon>
        <taxon>Archangiaceae</taxon>
        <taxon>Archangium</taxon>
    </lineage>
</organism>
<proteinExistence type="predicted"/>
<feature type="domain" description="DUF4440" evidence="1">
    <location>
        <begin position="9"/>
        <end position="119"/>
    </location>
</feature>
<evidence type="ECO:0000313" key="3">
    <source>
        <dbReference type="Proteomes" id="UP001611383"/>
    </source>
</evidence>
<dbReference type="EMBL" id="CP043494">
    <property type="protein sequence ID" value="WNG52893.1"/>
    <property type="molecule type" value="Genomic_DNA"/>
</dbReference>
<evidence type="ECO:0000313" key="2">
    <source>
        <dbReference type="EMBL" id="WNG52893.1"/>
    </source>
</evidence>
<sequence>MSADEAAVLELLGQLHDAWGRGDADGFAALFTEDADYVVFDGSHLKGRAAIAESHRPLFERFMKGSRLVGESPSVRFLTPGVAVVHGKGAILMARQKRPSRGRLSVQTLVAVKQEGRWRFTAFQNTRYRPFAQTLLGRLLLLLAPKGPASVASPAIPARARDGASLSR</sequence>
<protein>
    <submittedName>
        <fullName evidence="2">SgcJ/EcaC family oxidoreductase</fullName>
    </submittedName>
</protein>
<dbReference type="InterPro" id="IPR032710">
    <property type="entry name" value="NTF2-like_dom_sf"/>
</dbReference>
<evidence type="ECO:0000259" key="1">
    <source>
        <dbReference type="Pfam" id="PF14534"/>
    </source>
</evidence>
<dbReference type="Proteomes" id="UP001611383">
    <property type="component" value="Chromosome"/>
</dbReference>
<name>A0ABY9XC20_9BACT</name>
<dbReference type="InterPro" id="IPR011944">
    <property type="entry name" value="Steroid_delta5-4_isomerase"/>
</dbReference>
<dbReference type="SUPFAM" id="SSF54427">
    <property type="entry name" value="NTF2-like"/>
    <property type="match status" value="1"/>
</dbReference>
<dbReference type="NCBIfam" id="TIGR02246">
    <property type="entry name" value="SgcJ/EcaC family oxidoreductase"/>
    <property type="match status" value="1"/>
</dbReference>
<keyword evidence="3" id="KW-1185">Reference proteome</keyword>
<dbReference type="Pfam" id="PF14534">
    <property type="entry name" value="DUF4440"/>
    <property type="match status" value="1"/>
</dbReference>